<evidence type="ECO:0000313" key="2">
    <source>
        <dbReference type="EMBL" id="CAK0859470.1"/>
    </source>
</evidence>
<dbReference type="EMBL" id="CAUYUJ010015905">
    <property type="protein sequence ID" value="CAK0859470.1"/>
    <property type="molecule type" value="Genomic_DNA"/>
</dbReference>
<proteinExistence type="predicted"/>
<dbReference type="Proteomes" id="UP001189429">
    <property type="component" value="Unassembled WGS sequence"/>
</dbReference>
<feature type="region of interest" description="Disordered" evidence="1">
    <location>
        <begin position="52"/>
        <end position="76"/>
    </location>
</feature>
<reference evidence="2" key="1">
    <citation type="submission" date="2023-10" db="EMBL/GenBank/DDBJ databases">
        <authorList>
            <person name="Chen Y."/>
            <person name="Shah S."/>
            <person name="Dougan E. K."/>
            <person name="Thang M."/>
            <person name="Chan C."/>
        </authorList>
    </citation>
    <scope>NUCLEOTIDE SEQUENCE [LARGE SCALE GENOMIC DNA]</scope>
</reference>
<sequence>MTQYPRLGKQGWYWVAPEENWSSWLLPYGVEIEPSDQQQKLVATVTHVGQRKWQQVDGSQRRKKANHPRSGQTGWGQKWHAAREILERLPRRALVLVSDSRDVLLNLAPGAAPGSAAQRLAASFEALTAGALEGAVVAGAEGRCCVSALTNVRPGELFDEGGGRRVRACSSGSQGCPWRKGGVRLWEEFMGGLAAERGAAGTEVFLNAGLVAGCTNPTAPPPPHSCISAHSYW</sequence>
<organism evidence="2 3">
    <name type="scientific">Prorocentrum cordatum</name>
    <dbReference type="NCBI Taxonomy" id="2364126"/>
    <lineage>
        <taxon>Eukaryota</taxon>
        <taxon>Sar</taxon>
        <taxon>Alveolata</taxon>
        <taxon>Dinophyceae</taxon>
        <taxon>Prorocentrales</taxon>
        <taxon>Prorocentraceae</taxon>
        <taxon>Prorocentrum</taxon>
    </lineage>
</organism>
<gene>
    <name evidence="2" type="ORF">PCOR1329_LOCUS48825</name>
</gene>
<comment type="caution">
    <text evidence="2">The sequence shown here is derived from an EMBL/GenBank/DDBJ whole genome shotgun (WGS) entry which is preliminary data.</text>
</comment>
<evidence type="ECO:0000256" key="1">
    <source>
        <dbReference type="SAM" id="MobiDB-lite"/>
    </source>
</evidence>
<evidence type="ECO:0000313" key="3">
    <source>
        <dbReference type="Proteomes" id="UP001189429"/>
    </source>
</evidence>
<protein>
    <submittedName>
        <fullName evidence="2">Uncharacterized protein</fullName>
    </submittedName>
</protein>
<name>A0ABN9UIH0_9DINO</name>
<keyword evidence="3" id="KW-1185">Reference proteome</keyword>
<accession>A0ABN9UIH0</accession>